<reference evidence="1" key="2">
    <citation type="journal article" date="2022" name="Sci. Total Environ.">
        <title>Prevalence, transmission, and molecular epidemiology of tet(X)-positive bacteria among humans, animals, and environmental niches in China: An epidemiological, and genomic-based study.</title>
        <authorList>
            <person name="Dong N."/>
            <person name="Zeng Y."/>
            <person name="Cai C."/>
            <person name="Sun C."/>
            <person name="Lu J."/>
            <person name="Liu C."/>
            <person name="Zhou H."/>
            <person name="Sun Q."/>
            <person name="Shu L."/>
            <person name="Wang H."/>
            <person name="Wang Y."/>
            <person name="Wang S."/>
            <person name="Wu C."/>
            <person name="Chan E.W."/>
            <person name="Chen G."/>
            <person name="Shen Z."/>
            <person name="Chen S."/>
            <person name="Zhang R."/>
        </authorList>
    </citation>
    <scope>NUCLEOTIDE SEQUENCE</scope>
    <source>
        <strain evidence="1">R1692</strain>
    </source>
</reference>
<organism evidence="1 2">
    <name type="scientific">Sphingobacterium hotanense</name>
    <dbReference type="NCBI Taxonomy" id="649196"/>
    <lineage>
        <taxon>Bacteria</taxon>
        <taxon>Pseudomonadati</taxon>
        <taxon>Bacteroidota</taxon>
        <taxon>Sphingobacteriia</taxon>
        <taxon>Sphingobacteriales</taxon>
        <taxon>Sphingobacteriaceae</taxon>
        <taxon>Sphingobacterium</taxon>
    </lineage>
</organism>
<evidence type="ECO:0000313" key="2">
    <source>
        <dbReference type="Proteomes" id="UP001170954"/>
    </source>
</evidence>
<reference evidence="1" key="1">
    <citation type="submission" date="2020-06" db="EMBL/GenBank/DDBJ databases">
        <authorList>
            <person name="Dong N."/>
        </authorList>
    </citation>
    <scope>NUCLEOTIDE SEQUENCE</scope>
    <source>
        <strain evidence="1">R1692</strain>
    </source>
</reference>
<dbReference type="RefSeq" id="WP_286651088.1">
    <property type="nucleotide sequence ID" value="NZ_JACAGK010000017.1"/>
</dbReference>
<comment type="caution">
    <text evidence="1">The sequence shown here is derived from an EMBL/GenBank/DDBJ whole genome shotgun (WGS) entry which is preliminary data.</text>
</comment>
<keyword evidence="2" id="KW-1185">Reference proteome</keyword>
<evidence type="ECO:0000313" key="1">
    <source>
        <dbReference type="EMBL" id="MDM1048154.1"/>
    </source>
</evidence>
<proteinExistence type="predicted"/>
<protein>
    <submittedName>
        <fullName evidence="1">Prevent-host-death protein</fullName>
    </submittedName>
</protein>
<dbReference type="Proteomes" id="UP001170954">
    <property type="component" value="Unassembled WGS sequence"/>
</dbReference>
<accession>A0ABT7NLQ5</accession>
<dbReference type="EMBL" id="JACAGK010000017">
    <property type="protein sequence ID" value="MDM1048154.1"/>
    <property type="molecule type" value="Genomic_DNA"/>
</dbReference>
<gene>
    <name evidence="1" type="ORF">HX018_07895</name>
</gene>
<sequence length="86" mass="10086">MGIVETSSKKFKKNQKEFFELADLGQQIIIKRGKKQAYLLTPVSEEELSFGQEMSERLRLSEQQFKDGDFVRIKSKNELKAFLERI</sequence>
<name>A0ABT7NLQ5_9SPHI</name>